<proteinExistence type="predicted"/>
<keyword evidence="1" id="KW-0812">Transmembrane</keyword>
<evidence type="ECO:0000313" key="3">
    <source>
        <dbReference type="Proteomes" id="UP001153365"/>
    </source>
</evidence>
<dbReference type="AlphaFoldDB" id="A0AAV0BPL3"/>
<dbReference type="EMBL" id="CALTRL010005967">
    <property type="protein sequence ID" value="CAH7688301.1"/>
    <property type="molecule type" value="Genomic_DNA"/>
</dbReference>
<dbReference type="PANTHER" id="PTHR37992:SF1">
    <property type="entry name" value="DUF1774-DOMAIN-CONTAINING PROTEIN"/>
    <property type="match status" value="1"/>
</dbReference>
<keyword evidence="1" id="KW-0472">Membrane</keyword>
<keyword evidence="1" id="KW-1133">Transmembrane helix</keyword>
<dbReference type="InterPro" id="IPR013920">
    <property type="entry name" value="DUF1774_fun"/>
</dbReference>
<feature type="transmembrane region" description="Helical" evidence="1">
    <location>
        <begin position="204"/>
        <end position="221"/>
    </location>
</feature>
<sequence>MTSEGNHAIAIKILNVLVFFFFFGSNVYSSLGGPSTGYYSQKETYITPAPETFWIWTVINLLFLGFVIFQFFEAGTKAIVDVVSWRFAAIGVLQSIWIHLSVGHHYILAFVFSLIVASLVSHVYWDLKSSDLKSKAELIFVHLPFSLLHAYLVFLLVLSAFTAFGVDKAEHTAGIITQILVSIALVALALTGMGYAFHSDQGDIAGAVVIALELAGVFARQNKPDTIHWVAFVSFLVTLVAVLKAIYFTVKGGRIRLEDSERAPLIG</sequence>
<evidence type="ECO:0008006" key="4">
    <source>
        <dbReference type="Google" id="ProtNLM"/>
    </source>
</evidence>
<gene>
    <name evidence="2" type="ORF">PPACK8108_LOCUS23246</name>
</gene>
<dbReference type="PANTHER" id="PTHR37992">
    <property type="entry name" value="EXPRESSED PROTEIN"/>
    <property type="match status" value="1"/>
</dbReference>
<keyword evidence="3" id="KW-1185">Reference proteome</keyword>
<feature type="transmembrane region" description="Helical" evidence="1">
    <location>
        <begin position="139"/>
        <end position="163"/>
    </location>
</feature>
<feature type="transmembrane region" description="Helical" evidence="1">
    <location>
        <begin position="175"/>
        <end position="197"/>
    </location>
</feature>
<feature type="transmembrane region" description="Helical" evidence="1">
    <location>
        <begin position="53"/>
        <end position="72"/>
    </location>
</feature>
<evidence type="ECO:0000256" key="1">
    <source>
        <dbReference type="SAM" id="Phobius"/>
    </source>
</evidence>
<organism evidence="2 3">
    <name type="scientific">Phakopsora pachyrhizi</name>
    <name type="common">Asian soybean rust disease fungus</name>
    <dbReference type="NCBI Taxonomy" id="170000"/>
    <lineage>
        <taxon>Eukaryota</taxon>
        <taxon>Fungi</taxon>
        <taxon>Dikarya</taxon>
        <taxon>Basidiomycota</taxon>
        <taxon>Pucciniomycotina</taxon>
        <taxon>Pucciniomycetes</taxon>
        <taxon>Pucciniales</taxon>
        <taxon>Phakopsoraceae</taxon>
        <taxon>Phakopsora</taxon>
    </lineage>
</organism>
<feature type="transmembrane region" description="Helical" evidence="1">
    <location>
        <begin position="227"/>
        <end position="247"/>
    </location>
</feature>
<comment type="caution">
    <text evidence="2">The sequence shown here is derived from an EMBL/GenBank/DDBJ whole genome shotgun (WGS) entry which is preliminary data.</text>
</comment>
<reference evidence="2" key="1">
    <citation type="submission" date="2022-06" db="EMBL/GenBank/DDBJ databases">
        <authorList>
            <consortium name="SYNGENTA / RWTH Aachen University"/>
        </authorList>
    </citation>
    <scope>NUCLEOTIDE SEQUENCE</scope>
</reference>
<evidence type="ECO:0000313" key="2">
    <source>
        <dbReference type="EMBL" id="CAH7688301.1"/>
    </source>
</evidence>
<accession>A0AAV0BPL3</accession>
<protein>
    <recommendedName>
        <fullName evidence="4">Transporter</fullName>
    </recommendedName>
</protein>
<feature type="transmembrane region" description="Helical" evidence="1">
    <location>
        <begin position="12"/>
        <end position="33"/>
    </location>
</feature>
<feature type="transmembrane region" description="Helical" evidence="1">
    <location>
        <begin position="79"/>
        <end position="100"/>
    </location>
</feature>
<dbReference type="Proteomes" id="UP001153365">
    <property type="component" value="Unassembled WGS sequence"/>
</dbReference>
<feature type="transmembrane region" description="Helical" evidence="1">
    <location>
        <begin position="106"/>
        <end position="127"/>
    </location>
</feature>
<name>A0AAV0BPL3_PHAPC</name>